<evidence type="ECO:0000313" key="1">
    <source>
        <dbReference type="EMBL" id="MBO9200044.1"/>
    </source>
</evidence>
<dbReference type="Proteomes" id="UP000677244">
    <property type="component" value="Unassembled WGS sequence"/>
</dbReference>
<evidence type="ECO:0000313" key="2">
    <source>
        <dbReference type="Proteomes" id="UP000677244"/>
    </source>
</evidence>
<protein>
    <submittedName>
        <fullName evidence="1">Septum formation initiator family protein</fullName>
    </submittedName>
</protein>
<gene>
    <name evidence="1" type="ORF">J7I42_07185</name>
</gene>
<dbReference type="Pfam" id="PF04977">
    <property type="entry name" value="DivIC"/>
    <property type="match status" value="1"/>
</dbReference>
<dbReference type="InterPro" id="IPR007060">
    <property type="entry name" value="FtsL/DivIC"/>
</dbReference>
<name>A0ABS3YQ75_9BACT</name>
<comment type="caution">
    <text evidence="1">The sequence shown here is derived from an EMBL/GenBank/DDBJ whole genome shotgun (WGS) entry which is preliminary data.</text>
</comment>
<sequence length="100" mass="12243">MKLLKNIPIPAWLKNKYILTLLVFSVWLLFFDDRDIITTHFKYRNELKQLEQSRDYYLQQIDTTKKELEGLKQSPDKLEKYAREKYLMKKDNEDLFIIPE</sequence>
<organism evidence="1 2">
    <name type="scientific">Niastella soli</name>
    <dbReference type="NCBI Taxonomy" id="2821487"/>
    <lineage>
        <taxon>Bacteria</taxon>
        <taxon>Pseudomonadati</taxon>
        <taxon>Bacteroidota</taxon>
        <taxon>Chitinophagia</taxon>
        <taxon>Chitinophagales</taxon>
        <taxon>Chitinophagaceae</taxon>
        <taxon>Niastella</taxon>
    </lineage>
</organism>
<keyword evidence="2" id="KW-1185">Reference proteome</keyword>
<proteinExistence type="predicted"/>
<dbReference type="EMBL" id="JAGHKO010000001">
    <property type="protein sequence ID" value="MBO9200044.1"/>
    <property type="molecule type" value="Genomic_DNA"/>
</dbReference>
<dbReference type="RefSeq" id="WP_209138101.1">
    <property type="nucleotide sequence ID" value="NZ_JAGHKO010000001.1"/>
</dbReference>
<accession>A0ABS3YQ75</accession>
<reference evidence="1 2" key="1">
    <citation type="submission" date="2021-03" db="EMBL/GenBank/DDBJ databases">
        <title>Assistant Professor.</title>
        <authorList>
            <person name="Huq M.A."/>
        </authorList>
    </citation>
    <scope>NUCLEOTIDE SEQUENCE [LARGE SCALE GENOMIC DNA]</scope>
    <source>
        <strain evidence="1 2">MAH-29</strain>
    </source>
</reference>